<gene>
    <name evidence="1" type="ORF">JMJ35_003660</name>
</gene>
<accession>A0AA39R5Y9</accession>
<evidence type="ECO:0000313" key="1">
    <source>
        <dbReference type="EMBL" id="KAK0513938.1"/>
    </source>
</evidence>
<name>A0AA39R5Y9_9LECA</name>
<sequence>MACFGRAIASGVTNVVEFSPSLVNLNFNFALHQVEAPVEFQGVGKTLSHIRRREAEAGRPHVTARILGALFSSLVAETPKLFSLYGLRASEISGSPTINPSEVQNYGFFSSRVGADATTVWAGATSGPGAIAVHLLACMLARVWDPSEATSIWMEIVKERSGNILNEFEGGRPVDFRDVAAAKNALTRPQLAEWDASARAWLHAADRVKAREEKQLMLILDNIRQYIDSARGTFSSVMEAWQKSLTVFEALLNGVSQKEKRGETFLALSAWHLYPDLMVLQPFPQTIKQKDPLLHSSGILTVGLHQIGEEQGGIRWSLPLAQLRHYGGPVNRERTVNSTQRLTLEEFSQVFLGAFLHGWGDIGTETFAMIRWVKNVHRALLTLAEQKLKSMSENLRSNVMACWLDLLFKGCETCLQACKTGDGSPKQLLRLGRRYAEVFLGEPPSTWPYFGLSTGGAFVSCAGTEDDRIQILREAAASLPHQPSQMFIRVRHELAGVATPLYEYATAKPMARDSSKRRNDGSLQPIHAHRRWIYGGSKVRAHTNDNEYYRRLITVFPEIVRGSGVSSPAVVETNEQMDTLSKCSAFISKDDDRTLLPVVEANFRERSKRYYEQGEDVFQRETCTVEDFEAEKMGIFWPDHATEERKKGIPWYNQIYGDDTAAIFANVPAEHAGGSVHAADDFPLTHFHTFFESHLLDPSALGDALYRKFSSVDETLDYRKSLRAVSAAASLYKDLGIATIDVRVLERRLWDSPWIPIATSENMARYRLEAQQRTSAKFGSSALNASKILFSRPLNLASAFSCICFSESGRFQVQPKNLRNVMAMCSNDLIWVASYLLEDPSKSEGKIGIRVFPGNIGRSSIAFLLPPMNPMRRPNSIHGFRDIVHRPFDGHLQNNFRTTSLHLSFTTAESPLGDNFSGMQDDELYLLETLLSVHEGGDWVADLDILGSFSSRKYARFGPCDKQNIHTRSKNHPEKEISCVDNWAELLEPPEVCSGIVRASGDWEARLATFSVAVSTVDRVFVLPDSICWDCIDDELASFDKHKKAILIA</sequence>
<dbReference type="EMBL" id="JAFEKC020000006">
    <property type="protein sequence ID" value="KAK0513938.1"/>
    <property type="molecule type" value="Genomic_DNA"/>
</dbReference>
<dbReference type="Proteomes" id="UP001166286">
    <property type="component" value="Unassembled WGS sequence"/>
</dbReference>
<organism evidence="1 2">
    <name type="scientific">Cladonia borealis</name>
    <dbReference type="NCBI Taxonomy" id="184061"/>
    <lineage>
        <taxon>Eukaryota</taxon>
        <taxon>Fungi</taxon>
        <taxon>Dikarya</taxon>
        <taxon>Ascomycota</taxon>
        <taxon>Pezizomycotina</taxon>
        <taxon>Lecanoromycetes</taxon>
        <taxon>OSLEUM clade</taxon>
        <taxon>Lecanoromycetidae</taxon>
        <taxon>Lecanorales</taxon>
        <taxon>Lecanorineae</taxon>
        <taxon>Cladoniaceae</taxon>
        <taxon>Cladonia</taxon>
    </lineage>
</organism>
<evidence type="ECO:0000313" key="2">
    <source>
        <dbReference type="Proteomes" id="UP001166286"/>
    </source>
</evidence>
<reference evidence="1" key="1">
    <citation type="submission" date="2023-03" db="EMBL/GenBank/DDBJ databases">
        <title>Complete genome of Cladonia borealis.</title>
        <authorList>
            <person name="Park H."/>
        </authorList>
    </citation>
    <scope>NUCLEOTIDE SEQUENCE</scope>
    <source>
        <strain evidence="1">ANT050790</strain>
    </source>
</reference>
<keyword evidence="2" id="KW-1185">Reference proteome</keyword>
<comment type="caution">
    <text evidence="1">The sequence shown here is derived from an EMBL/GenBank/DDBJ whole genome shotgun (WGS) entry which is preliminary data.</text>
</comment>
<protein>
    <submittedName>
        <fullName evidence="1">Uncharacterized protein</fullName>
    </submittedName>
</protein>
<dbReference type="AlphaFoldDB" id="A0AA39R5Y9"/>
<proteinExistence type="predicted"/>